<keyword evidence="4" id="KW-1185">Reference proteome</keyword>
<evidence type="ECO:0000259" key="2">
    <source>
        <dbReference type="PROSITE" id="PS51123"/>
    </source>
</evidence>
<feature type="domain" description="OmpA-like" evidence="2">
    <location>
        <begin position="140"/>
        <end position="254"/>
    </location>
</feature>
<dbReference type="Pfam" id="PF00691">
    <property type="entry name" value="OmpA"/>
    <property type="match status" value="1"/>
</dbReference>
<dbReference type="EMBL" id="JAEKFT010000023">
    <property type="protein sequence ID" value="MBT0962994.1"/>
    <property type="molecule type" value="Genomic_DNA"/>
</dbReference>
<comment type="caution">
    <text evidence="3">The sequence shown here is derived from an EMBL/GenBank/DDBJ whole genome shotgun (WGS) entry which is preliminary data.</text>
</comment>
<geneLocation type="plasmid" evidence="3">
    <name>unnamed1</name>
</geneLocation>
<keyword evidence="1" id="KW-0472">Membrane</keyword>
<dbReference type="RefSeq" id="WP_214362968.1">
    <property type="nucleotide sequence ID" value="NZ_JAEKFT010000023.1"/>
</dbReference>
<dbReference type="Gene3D" id="3.30.1330.60">
    <property type="entry name" value="OmpA-like domain"/>
    <property type="match status" value="1"/>
</dbReference>
<keyword evidence="3" id="KW-0614">Plasmid</keyword>
<dbReference type="InterPro" id="IPR036737">
    <property type="entry name" value="OmpA-like_sf"/>
</dbReference>
<evidence type="ECO:0000256" key="1">
    <source>
        <dbReference type="PROSITE-ProRule" id="PRU00473"/>
    </source>
</evidence>
<protein>
    <submittedName>
        <fullName evidence="3">OmpA family protein</fullName>
    </submittedName>
</protein>
<gene>
    <name evidence="3" type="ORF">I8J34_17565</name>
</gene>
<dbReference type="SUPFAM" id="SSF103088">
    <property type="entry name" value="OmpA-like"/>
    <property type="match status" value="1"/>
</dbReference>
<proteinExistence type="predicted"/>
<dbReference type="PROSITE" id="PS51123">
    <property type="entry name" value="OMPA_2"/>
    <property type="match status" value="1"/>
</dbReference>
<dbReference type="Proteomes" id="UP000694660">
    <property type="component" value="Unassembled WGS sequence"/>
</dbReference>
<dbReference type="AlphaFoldDB" id="A0A944H985"/>
<evidence type="ECO:0000313" key="4">
    <source>
        <dbReference type="Proteomes" id="UP000694660"/>
    </source>
</evidence>
<dbReference type="CDD" id="cd07185">
    <property type="entry name" value="OmpA_C-like"/>
    <property type="match status" value="1"/>
</dbReference>
<name>A0A944H985_DENI1</name>
<sequence>MAPSASSHPRADDPDDFAHYSVLHARHTGLEQVFDDGQSVFLVFDEDQDTQQYRYFDQNGQPVIVRTSGRYAVVSGIHRGLLVRSASHYSYAQPAWVLANQQPRTPRKLTPIEASARAASLVAINRLPSSSPQASEVTRKADGMSAALVRIYFPTGGATIRLSRLAKAELAEKAMSAESIVVRGRTDDTGSYAQNSRIAKARAVAVSRMVQQFGVPASRFKILSSPMSNYIASNDTEEGRALNRRAEIEFYPGS</sequence>
<dbReference type="InterPro" id="IPR006665">
    <property type="entry name" value="OmpA-like"/>
</dbReference>
<evidence type="ECO:0000313" key="3">
    <source>
        <dbReference type="EMBL" id="MBT0962994.1"/>
    </source>
</evidence>
<accession>A0A944H985</accession>
<dbReference type="PANTHER" id="PTHR30329">
    <property type="entry name" value="STATOR ELEMENT OF FLAGELLAR MOTOR COMPLEX"/>
    <property type="match status" value="1"/>
</dbReference>
<dbReference type="GO" id="GO:0016020">
    <property type="term" value="C:membrane"/>
    <property type="evidence" value="ECO:0007669"/>
    <property type="project" value="UniProtKB-UniRule"/>
</dbReference>
<organism evidence="3 4">
    <name type="scientific">Denitromonas iodatirespirans</name>
    <dbReference type="NCBI Taxonomy" id="2795389"/>
    <lineage>
        <taxon>Bacteria</taxon>
        <taxon>Pseudomonadati</taxon>
        <taxon>Pseudomonadota</taxon>
        <taxon>Betaproteobacteria</taxon>
        <taxon>Rhodocyclales</taxon>
        <taxon>Zoogloeaceae</taxon>
        <taxon>Denitromonas</taxon>
    </lineage>
</organism>
<reference evidence="4" key="1">
    <citation type="journal article" date="2022" name="ISME J.">
        <title>Genetic and phylogenetic analysis of dissimilatory iodate-reducing bacteria identifies potential niches across the world's oceans.</title>
        <authorList>
            <person name="Reyes-Umana V."/>
            <person name="Henning Z."/>
            <person name="Lee K."/>
            <person name="Barnum T.P."/>
            <person name="Coates J.D."/>
        </authorList>
    </citation>
    <scope>NUCLEOTIDE SEQUENCE [LARGE SCALE GENOMIC DNA]</scope>
    <source>
        <strain evidence="4">IR12</strain>
    </source>
</reference>
<dbReference type="InterPro" id="IPR050330">
    <property type="entry name" value="Bact_OuterMem_StrucFunc"/>
</dbReference>
<dbReference type="PANTHER" id="PTHR30329:SF21">
    <property type="entry name" value="LIPOPROTEIN YIAD-RELATED"/>
    <property type="match status" value="1"/>
</dbReference>